<dbReference type="GO" id="GO:0003677">
    <property type="term" value="F:DNA binding"/>
    <property type="evidence" value="ECO:0007669"/>
    <property type="project" value="UniProtKB-KW"/>
</dbReference>
<dbReference type="Proteomes" id="UP000068026">
    <property type="component" value="Chromosome"/>
</dbReference>
<name>A0A110A710_ANAPI</name>
<dbReference type="Pfam" id="PF07739">
    <property type="entry name" value="TipAS"/>
    <property type="match status" value="1"/>
</dbReference>
<dbReference type="SUPFAM" id="SSF89082">
    <property type="entry name" value="Antibiotic binding domain of TipA-like multidrug resistance regulators"/>
    <property type="match status" value="1"/>
</dbReference>
<dbReference type="InterPro" id="IPR047057">
    <property type="entry name" value="MerR_fam"/>
</dbReference>
<feature type="domain" description="HTH merR-type" evidence="5">
    <location>
        <begin position="1"/>
        <end position="71"/>
    </location>
</feature>
<evidence type="ECO:0000256" key="4">
    <source>
        <dbReference type="ARBA" id="ARBA00023163"/>
    </source>
</evidence>
<gene>
    <name evidence="6" type="primary">mta_2</name>
    <name evidence="6" type="ORF">CPRO_03010</name>
    <name evidence="7" type="ORF">SAMN02745151_00050</name>
</gene>
<accession>A0A110A710</accession>
<dbReference type="PROSITE" id="PS50937">
    <property type="entry name" value="HTH_MERR_2"/>
    <property type="match status" value="1"/>
</dbReference>
<evidence type="ECO:0000313" key="9">
    <source>
        <dbReference type="Proteomes" id="UP000184204"/>
    </source>
</evidence>
<dbReference type="CDD" id="cd01106">
    <property type="entry name" value="HTH_TipAL-Mta"/>
    <property type="match status" value="1"/>
</dbReference>
<keyword evidence="3" id="KW-0010">Activator</keyword>
<reference evidence="9" key="3">
    <citation type="submission" date="2016-11" db="EMBL/GenBank/DDBJ databases">
        <authorList>
            <person name="Jaros S."/>
            <person name="Januszkiewicz K."/>
            <person name="Wedrychowicz H."/>
        </authorList>
    </citation>
    <scope>NUCLEOTIDE SEQUENCE [LARGE SCALE GENOMIC DNA]</scope>
    <source>
        <strain evidence="9">DSM 1682</strain>
    </source>
</reference>
<dbReference type="EMBL" id="FQUA01000001">
    <property type="protein sequence ID" value="SHE27306.1"/>
    <property type="molecule type" value="Genomic_DNA"/>
</dbReference>
<keyword evidence="8" id="KW-1185">Reference proteome</keyword>
<dbReference type="RefSeq" id="WP_066047015.1">
    <property type="nucleotide sequence ID" value="NZ_CP014223.1"/>
</dbReference>
<organism evidence="7 9">
    <name type="scientific">Anaerotignum propionicum DSM 1682</name>
    <dbReference type="NCBI Taxonomy" id="991789"/>
    <lineage>
        <taxon>Bacteria</taxon>
        <taxon>Bacillati</taxon>
        <taxon>Bacillota</taxon>
        <taxon>Clostridia</taxon>
        <taxon>Lachnospirales</taxon>
        <taxon>Anaerotignaceae</taxon>
        <taxon>Anaerotignum</taxon>
    </lineage>
</organism>
<evidence type="ECO:0000256" key="2">
    <source>
        <dbReference type="ARBA" id="ARBA00023125"/>
    </source>
</evidence>
<dbReference type="Gene3D" id="1.10.490.50">
    <property type="entry name" value="Antibiotic binding domain of TipA-like multidrug resistance regulators"/>
    <property type="match status" value="1"/>
</dbReference>
<evidence type="ECO:0000313" key="6">
    <source>
        <dbReference type="EMBL" id="AMJ39923.1"/>
    </source>
</evidence>
<dbReference type="PANTHER" id="PTHR30204:SF90">
    <property type="entry name" value="HTH-TYPE TRANSCRIPTIONAL ACTIVATOR MTA"/>
    <property type="match status" value="1"/>
</dbReference>
<dbReference type="SMART" id="SM00422">
    <property type="entry name" value="HTH_MERR"/>
    <property type="match status" value="1"/>
</dbReference>
<reference evidence="7" key="4">
    <citation type="submission" date="2016-11" db="EMBL/GenBank/DDBJ databases">
        <authorList>
            <person name="Varghese N."/>
            <person name="Submissions S."/>
        </authorList>
    </citation>
    <scope>NUCLEOTIDE SEQUENCE</scope>
    <source>
        <strain evidence="7">DSM 1682</strain>
    </source>
</reference>
<dbReference type="PANTHER" id="PTHR30204">
    <property type="entry name" value="REDOX-CYCLING DRUG-SENSING TRANSCRIPTIONAL ACTIVATOR SOXR"/>
    <property type="match status" value="1"/>
</dbReference>
<dbReference type="PRINTS" id="PR00040">
    <property type="entry name" value="HTHMERR"/>
</dbReference>
<protein>
    <submittedName>
        <fullName evidence="7">DNA-binding transcriptional regulator, MerR family</fullName>
    </submittedName>
    <submittedName>
        <fullName evidence="6">HTH-type transcriptional activator mta</fullName>
    </submittedName>
</protein>
<dbReference type="GO" id="GO:0003700">
    <property type="term" value="F:DNA-binding transcription factor activity"/>
    <property type="evidence" value="ECO:0007669"/>
    <property type="project" value="InterPro"/>
</dbReference>
<evidence type="ECO:0000259" key="5">
    <source>
        <dbReference type="PROSITE" id="PS50937"/>
    </source>
</evidence>
<dbReference type="Proteomes" id="UP000184204">
    <property type="component" value="Unassembled WGS sequence"/>
</dbReference>
<dbReference type="Pfam" id="PF13411">
    <property type="entry name" value="MerR_1"/>
    <property type="match status" value="1"/>
</dbReference>
<dbReference type="KEGG" id="cpro:CPRO_03010"/>
<keyword evidence="1" id="KW-0805">Transcription regulation</keyword>
<keyword evidence="4" id="KW-0804">Transcription</keyword>
<dbReference type="InterPro" id="IPR012925">
    <property type="entry name" value="TipAS_dom"/>
</dbReference>
<dbReference type="OrthoDB" id="9814833at2"/>
<evidence type="ECO:0000313" key="7">
    <source>
        <dbReference type="EMBL" id="SHE27306.1"/>
    </source>
</evidence>
<dbReference type="Gene3D" id="1.10.1660.10">
    <property type="match status" value="1"/>
</dbReference>
<dbReference type="AlphaFoldDB" id="A0A110A710"/>
<evidence type="ECO:0000256" key="3">
    <source>
        <dbReference type="ARBA" id="ARBA00023159"/>
    </source>
</evidence>
<reference evidence="6 8" key="1">
    <citation type="journal article" date="2016" name="Genome Announc.">
        <title>Complete Genome Sequence of the Amino Acid-Fermenting Clostridium propionicum X2 (DSM 1682).</title>
        <authorList>
            <person name="Poehlein A."/>
            <person name="Schlien K."/>
            <person name="Chowdhury N.P."/>
            <person name="Gottschalk G."/>
            <person name="Buckel W."/>
            <person name="Daniel R."/>
        </authorList>
    </citation>
    <scope>NUCLEOTIDE SEQUENCE [LARGE SCALE GENOMIC DNA]</scope>
    <source>
        <strain evidence="6 8">X2</strain>
    </source>
</reference>
<dbReference type="SUPFAM" id="SSF46955">
    <property type="entry name" value="Putative DNA-binding domain"/>
    <property type="match status" value="1"/>
</dbReference>
<keyword evidence="2 7" id="KW-0238">DNA-binding</keyword>
<proteinExistence type="predicted"/>
<reference evidence="8" key="2">
    <citation type="submission" date="2016-01" db="EMBL/GenBank/DDBJ databases">
        <authorList>
            <person name="Poehlein A."/>
            <person name="Schlien K."/>
            <person name="Gottschalk G."/>
            <person name="Buckel W."/>
            <person name="Daniel R."/>
        </authorList>
    </citation>
    <scope>NUCLEOTIDE SEQUENCE [LARGE SCALE GENOMIC DNA]</scope>
    <source>
        <strain evidence="8">X2</strain>
    </source>
</reference>
<dbReference type="InterPro" id="IPR000551">
    <property type="entry name" value="MerR-type_HTH_dom"/>
</dbReference>
<dbReference type="EMBL" id="CP014223">
    <property type="protein sequence ID" value="AMJ39923.1"/>
    <property type="molecule type" value="Genomic_DNA"/>
</dbReference>
<sequence length="254" mass="30148">MEYSIKELSEMAGVSARTLRYYDEIGLLLPLHTNEAGYRFYGEKEVELLQQILFYKERGFGLEEIKSIVYEKDFDILFALHSHLEELENQKHRLEGLIDIVKKTISAKKGEREMCDKERFEIWKEKVIQENEEKYGQEVREKYGDVSMEEATQKMRDMTEGEYGKFKTLEEEILARLKEAVTQGITPESKEGKQIVLLHKDWLGMTWKSYSKEKHLGIVNMYVMDERFTAYYDKEIRGCAEFLRKSAVYWIEKL</sequence>
<dbReference type="InterPro" id="IPR036244">
    <property type="entry name" value="TipA-like_antibiotic-bd"/>
</dbReference>
<dbReference type="InterPro" id="IPR009061">
    <property type="entry name" value="DNA-bd_dom_put_sf"/>
</dbReference>
<evidence type="ECO:0000313" key="8">
    <source>
        <dbReference type="Proteomes" id="UP000068026"/>
    </source>
</evidence>
<evidence type="ECO:0000256" key="1">
    <source>
        <dbReference type="ARBA" id="ARBA00023015"/>
    </source>
</evidence>